<keyword evidence="3" id="KW-1185">Reference proteome</keyword>
<dbReference type="SUPFAM" id="SSF53756">
    <property type="entry name" value="UDP-Glycosyltransferase/glycogen phosphorylase"/>
    <property type="match status" value="1"/>
</dbReference>
<reference evidence="2 3" key="1">
    <citation type="submission" date="2023-10" db="EMBL/GenBank/DDBJ databases">
        <title>Noviherbaspirillum sp. CPCC 100848 genome assembly.</title>
        <authorList>
            <person name="Li X.Y."/>
            <person name="Fang X.M."/>
        </authorList>
    </citation>
    <scope>NUCLEOTIDE SEQUENCE [LARGE SCALE GENOMIC DNA]</scope>
    <source>
        <strain evidence="2 3">CPCC 100848</strain>
    </source>
</reference>
<accession>A0ABU6J4Q5</accession>
<gene>
    <name evidence="2" type="ORF">RY831_05505</name>
</gene>
<evidence type="ECO:0000313" key="2">
    <source>
        <dbReference type="EMBL" id="MEC4718594.1"/>
    </source>
</evidence>
<dbReference type="EMBL" id="JAWIIV010000003">
    <property type="protein sequence ID" value="MEC4718594.1"/>
    <property type="molecule type" value="Genomic_DNA"/>
</dbReference>
<dbReference type="EC" id="2.4.-.-" evidence="2"/>
<dbReference type="Gene3D" id="3.40.50.2000">
    <property type="entry name" value="Glycogen Phosphorylase B"/>
    <property type="match status" value="2"/>
</dbReference>
<dbReference type="GO" id="GO:0016757">
    <property type="term" value="F:glycosyltransferase activity"/>
    <property type="evidence" value="ECO:0007669"/>
    <property type="project" value="UniProtKB-KW"/>
</dbReference>
<dbReference type="RefSeq" id="WP_326505325.1">
    <property type="nucleotide sequence ID" value="NZ_JAWIIV010000003.1"/>
</dbReference>
<dbReference type="Pfam" id="PF00534">
    <property type="entry name" value="Glycos_transf_1"/>
    <property type="match status" value="1"/>
</dbReference>
<evidence type="ECO:0000259" key="1">
    <source>
        <dbReference type="Pfam" id="PF00534"/>
    </source>
</evidence>
<evidence type="ECO:0000313" key="3">
    <source>
        <dbReference type="Proteomes" id="UP001352263"/>
    </source>
</evidence>
<protein>
    <submittedName>
        <fullName evidence="2">Glycosyltransferase family 4 protein</fullName>
        <ecNumber evidence="2">2.4.-.-</ecNumber>
    </submittedName>
</protein>
<dbReference type="PANTHER" id="PTHR45947">
    <property type="entry name" value="SULFOQUINOVOSYL TRANSFERASE SQD2"/>
    <property type="match status" value="1"/>
</dbReference>
<dbReference type="CDD" id="cd03801">
    <property type="entry name" value="GT4_PimA-like"/>
    <property type="match status" value="1"/>
</dbReference>
<proteinExistence type="predicted"/>
<name>A0ABU6J4Q5_9BURK</name>
<comment type="caution">
    <text evidence="2">The sequence shown here is derived from an EMBL/GenBank/DDBJ whole genome shotgun (WGS) entry which is preliminary data.</text>
</comment>
<dbReference type="InterPro" id="IPR050194">
    <property type="entry name" value="Glycosyltransferase_grp1"/>
</dbReference>
<dbReference type="PANTHER" id="PTHR45947:SF3">
    <property type="entry name" value="SULFOQUINOVOSYL TRANSFERASE SQD2"/>
    <property type="match status" value="1"/>
</dbReference>
<sequence length="376" mass="41577">MMLRISLVSNELPPYRIPFFEALDRMPGVSLQALFCTRREPNRHWETPELNFGHEFLRERIITIKGRYIHNNPGVVAALHRFSPNVIITGGFNPTHLYAFAFAVARGIPHVAMTDGTDRSEKGLGRWHKAVRRMVYARSSAFIAASKGGTRLHHGYGVADDACFRSCLCVDNDLFSPSPETRRDVDFLFCGRIEAVKNPLFAFDVALATARKLGRRTSIMFVGAGPQEDELRELAARHADLVTASFHGFMSHDDLPRIYQAARLFLFPTSWDPWGVVANEACAAGLPVLVTPEAGVAGELVLHEHNGYVQALDVESWSANAARLLTHQDEWARLSCNSTAMASEYTYANAAGGVVDACRHATGRRPTATVGNFPRA</sequence>
<dbReference type="Proteomes" id="UP001352263">
    <property type="component" value="Unassembled WGS sequence"/>
</dbReference>
<organism evidence="2 3">
    <name type="scientific">Noviherbaspirillum album</name>
    <dbReference type="NCBI Taxonomy" id="3080276"/>
    <lineage>
        <taxon>Bacteria</taxon>
        <taxon>Pseudomonadati</taxon>
        <taxon>Pseudomonadota</taxon>
        <taxon>Betaproteobacteria</taxon>
        <taxon>Burkholderiales</taxon>
        <taxon>Oxalobacteraceae</taxon>
        <taxon>Noviherbaspirillum</taxon>
    </lineage>
</organism>
<feature type="domain" description="Glycosyl transferase family 1" evidence="1">
    <location>
        <begin position="183"/>
        <end position="337"/>
    </location>
</feature>
<dbReference type="InterPro" id="IPR001296">
    <property type="entry name" value="Glyco_trans_1"/>
</dbReference>
<keyword evidence="2" id="KW-0328">Glycosyltransferase</keyword>
<keyword evidence="2" id="KW-0808">Transferase</keyword>